<protein>
    <submittedName>
        <fullName evidence="1">Uncharacterized protein</fullName>
    </submittedName>
</protein>
<sequence length="153" mass="16920">MRPSEVYGANRGSVPDGLRRAARTENSGVRFLSFDESRQFESVSMDLFPAESTGGLDWSSTPDAETHIYEDEADAVMLVRQLVVDRIDREPVVVLFWGSLDLPSMLLPASTLISHVESVVEVGPVFWVFAPERRVLLECRPSGEITVAVTPPT</sequence>
<accession>A0A2P8CSW6</accession>
<organism evidence="1 2">
    <name type="scientific">Murinocardiopsis flavida</name>
    <dbReference type="NCBI Taxonomy" id="645275"/>
    <lineage>
        <taxon>Bacteria</taxon>
        <taxon>Bacillati</taxon>
        <taxon>Actinomycetota</taxon>
        <taxon>Actinomycetes</taxon>
        <taxon>Streptosporangiales</taxon>
        <taxon>Nocardiopsidaceae</taxon>
        <taxon>Murinocardiopsis</taxon>
    </lineage>
</organism>
<proteinExistence type="predicted"/>
<comment type="caution">
    <text evidence="1">The sequence shown here is derived from an EMBL/GenBank/DDBJ whole genome shotgun (WGS) entry which is preliminary data.</text>
</comment>
<dbReference type="Proteomes" id="UP000240542">
    <property type="component" value="Unassembled WGS sequence"/>
</dbReference>
<evidence type="ECO:0000313" key="2">
    <source>
        <dbReference type="Proteomes" id="UP000240542"/>
    </source>
</evidence>
<evidence type="ECO:0000313" key="1">
    <source>
        <dbReference type="EMBL" id="PSK88049.1"/>
    </source>
</evidence>
<name>A0A2P8CSW6_9ACTN</name>
<gene>
    <name evidence="1" type="ORF">CLV63_13011</name>
</gene>
<keyword evidence="2" id="KW-1185">Reference proteome</keyword>
<reference evidence="1 2" key="1">
    <citation type="submission" date="2018-03" db="EMBL/GenBank/DDBJ databases">
        <title>Genomic Encyclopedia of Archaeal and Bacterial Type Strains, Phase II (KMG-II): from individual species to whole genera.</title>
        <authorList>
            <person name="Goeker M."/>
        </authorList>
    </citation>
    <scope>NUCLEOTIDE SEQUENCE [LARGE SCALE GENOMIC DNA]</scope>
    <source>
        <strain evidence="1 2">DSM 45312</strain>
    </source>
</reference>
<dbReference type="AlphaFoldDB" id="A0A2P8CSW6"/>
<dbReference type="EMBL" id="PYGA01000030">
    <property type="protein sequence ID" value="PSK88049.1"/>
    <property type="molecule type" value="Genomic_DNA"/>
</dbReference>